<feature type="domain" description="SAM" evidence="3">
    <location>
        <begin position="247"/>
        <end position="312"/>
    </location>
</feature>
<protein>
    <recommendedName>
        <fullName evidence="3">SAM domain-containing protein</fullName>
    </recommendedName>
</protein>
<dbReference type="SMART" id="SM00454">
    <property type="entry name" value="SAM"/>
    <property type="match status" value="2"/>
</dbReference>
<organism evidence="4">
    <name type="scientific">Timema tahoe</name>
    <dbReference type="NCBI Taxonomy" id="61484"/>
    <lineage>
        <taxon>Eukaryota</taxon>
        <taxon>Metazoa</taxon>
        <taxon>Ecdysozoa</taxon>
        <taxon>Arthropoda</taxon>
        <taxon>Hexapoda</taxon>
        <taxon>Insecta</taxon>
        <taxon>Pterygota</taxon>
        <taxon>Neoptera</taxon>
        <taxon>Polyneoptera</taxon>
        <taxon>Phasmatodea</taxon>
        <taxon>Timematodea</taxon>
        <taxon>Timematoidea</taxon>
        <taxon>Timematidae</taxon>
        <taxon>Timema</taxon>
    </lineage>
</organism>
<dbReference type="AlphaFoldDB" id="A0A7R9ILW3"/>
<reference evidence="4" key="1">
    <citation type="submission" date="2020-11" db="EMBL/GenBank/DDBJ databases">
        <authorList>
            <person name="Tran Van P."/>
        </authorList>
    </citation>
    <scope>NUCLEOTIDE SEQUENCE</scope>
</reference>
<evidence type="ECO:0000256" key="1">
    <source>
        <dbReference type="ARBA" id="ARBA00022737"/>
    </source>
</evidence>
<accession>A0A7R9ILW3</accession>
<dbReference type="Pfam" id="PF00536">
    <property type="entry name" value="SAM_1"/>
    <property type="match status" value="1"/>
</dbReference>
<dbReference type="Gene3D" id="1.10.150.50">
    <property type="entry name" value="Transcription Factor, Ets-1"/>
    <property type="match status" value="2"/>
</dbReference>
<dbReference type="Pfam" id="PF07647">
    <property type="entry name" value="SAM_2"/>
    <property type="match status" value="1"/>
</dbReference>
<proteinExistence type="predicted"/>
<gene>
    <name evidence="4" type="ORF">TTEB3V08_LOCUS8761</name>
</gene>
<dbReference type="SUPFAM" id="SSF47769">
    <property type="entry name" value="SAM/Pointed domain"/>
    <property type="match status" value="2"/>
</dbReference>
<dbReference type="PANTHER" id="PTHR24174">
    <property type="entry name" value="ANKYRIN REPEAT AND STERILE ALPHA MOTIF DOMAIN-CONTAINING PROTEIN 1"/>
    <property type="match status" value="1"/>
</dbReference>
<dbReference type="EMBL" id="OE004093">
    <property type="protein sequence ID" value="CAD7460844.1"/>
    <property type="molecule type" value="Genomic_DNA"/>
</dbReference>
<dbReference type="InterPro" id="IPR013761">
    <property type="entry name" value="SAM/pointed_sf"/>
</dbReference>
<evidence type="ECO:0000256" key="2">
    <source>
        <dbReference type="ARBA" id="ARBA00023043"/>
    </source>
</evidence>
<dbReference type="InterPro" id="IPR001660">
    <property type="entry name" value="SAM"/>
</dbReference>
<keyword evidence="1" id="KW-0677">Repeat</keyword>
<dbReference type="InterPro" id="IPR033635">
    <property type="entry name" value="ANKS1/Caskin"/>
</dbReference>
<evidence type="ECO:0000259" key="3">
    <source>
        <dbReference type="PROSITE" id="PS50105"/>
    </source>
</evidence>
<dbReference type="PANTHER" id="PTHR24174:SF1">
    <property type="entry name" value="IP14385P"/>
    <property type="match status" value="1"/>
</dbReference>
<evidence type="ECO:0000313" key="4">
    <source>
        <dbReference type="EMBL" id="CAD7460844.1"/>
    </source>
</evidence>
<dbReference type="PROSITE" id="PS50105">
    <property type="entry name" value="SAM_DOMAIN"/>
    <property type="match status" value="1"/>
</dbReference>
<dbReference type="GO" id="GO:0005829">
    <property type="term" value="C:cytosol"/>
    <property type="evidence" value="ECO:0007669"/>
    <property type="project" value="TreeGrafter"/>
</dbReference>
<sequence length="408" mass="45217">MRERSKDLERVDAGAYFRTRKERKARLQLSSKCLFKGSTSQGQDGPRAERPKTLRRLRNVYEGGGGGGGVGLAEDGEEAVCKRPGRGGGCPGVSGGPGDKSLSILSPFDEQEEWAKISEIMASFGSGLARDSVFVSELEKEFQSRMVLTHSSSNSPIVGSSVGQWLASLGLAEYESLFHNNGFDDLDFINGVIEAQDLKDMGLNSDSDINTILGAAQSLPCKVNNNLAANNNNNNSLDAVSTADGSVAVSPVETWLKSIHLDCYVDTFHKHLYKDMERVRRIWEVELTAVLEIHKAGHRRRILTSVSGHQQPGPNLEDINADLNQLIGRLQRLDYKYGPKHPSKKNDHNLWFETTFNWVSSDSDRTVTFCNDKMWLPATSWWSQTPDKLLLAWEKGLVRSTRDDMSLG</sequence>
<keyword evidence="2" id="KW-0040">ANK repeat</keyword>
<name>A0A7R9ILW3_9NEOP</name>